<feature type="chain" id="PRO_5003154578" evidence="5">
    <location>
        <begin position="18"/>
        <end position="286"/>
    </location>
</feature>
<dbReference type="InterPro" id="IPR036909">
    <property type="entry name" value="Cyt_c-like_dom_sf"/>
</dbReference>
<dbReference type="InterPro" id="IPR009056">
    <property type="entry name" value="Cyt_c-like_dom"/>
</dbReference>
<evidence type="ECO:0000256" key="1">
    <source>
        <dbReference type="ARBA" id="ARBA00022617"/>
    </source>
</evidence>
<dbReference type="KEGG" id="bmx:BMS_2507"/>
<dbReference type="OrthoDB" id="5728201at2"/>
<name>E1X5H6_HALMS</name>
<dbReference type="PROSITE" id="PS51007">
    <property type="entry name" value="CYTC"/>
    <property type="match status" value="1"/>
</dbReference>
<accession>E1X5H6</accession>
<dbReference type="GO" id="GO:0020037">
    <property type="term" value="F:heme binding"/>
    <property type="evidence" value="ECO:0007669"/>
    <property type="project" value="InterPro"/>
</dbReference>
<keyword evidence="5" id="KW-0732">Signal</keyword>
<evidence type="ECO:0000256" key="4">
    <source>
        <dbReference type="PROSITE-ProRule" id="PRU00433"/>
    </source>
</evidence>
<dbReference type="GO" id="GO:0046872">
    <property type="term" value="F:metal ion binding"/>
    <property type="evidence" value="ECO:0007669"/>
    <property type="project" value="UniProtKB-KW"/>
</dbReference>
<evidence type="ECO:0000256" key="5">
    <source>
        <dbReference type="SAM" id="SignalP"/>
    </source>
</evidence>
<evidence type="ECO:0000313" key="8">
    <source>
        <dbReference type="Proteomes" id="UP000008963"/>
    </source>
</evidence>
<organism evidence="7 8">
    <name type="scientific">Halobacteriovorax marinus (strain ATCC BAA-682 / DSM 15412 / SJ)</name>
    <name type="common">Bacteriovorax marinus</name>
    <dbReference type="NCBI Taxonomy" id="862908"/>
    <lineage>
        <taxon>Bacteria</taxon>
        <taxon>Pseudomonadati</taxon>
        <taxon>Bdellovibrionota</taxon>
        <taxon>Bacteriovoracia</taxon>
        <taxon>Bacteriovoracales</taxon>
        <taxon>Halobacteriovoraceae</taxon>
        <taxon>Halobacteriovorax</taxon>
    </lineage>
</organism>
<feature type="domain" description="Cytochrome c" evidence="6">
    <location>
        <begin position="177"/>
        <end position="262"/>
    </location>
</feature>
<feature type="signal peptide" evidence="5">
    <location>
        <begin position="1"/>
        <end position="17"/>
    </location>
</feature>
<dbReference type="AlphaFoldDB" id="E1X5H6"/>
<keyword evidence="2 4" id="KW-0479">Metal-binding</keyword>
<dbReference type="GO" id="GO:0009055">
    <property type="term" value="F:electron transfer activity"/>
    <property type="evidence" value="ECO:0007669"/>
    <property type="project" value="InterPro"/>
</dbReference>
<sequence>MKFIFTILVLLSTSANATEELLFSNEEKQVKKITLSELKSRFKPQKVSVFNPYTLKPEIYNAFDMKEIFNFIYGKKWRDSFAFRVSTKDKYSPLIETYKFNERKSFLAYSRSDNKEFVSLTFYKEKIVDLAPFYLIWNENKEEVPSRRMSHWPYKVIGFNLVSSFPEYLIPPKDSNQKLKWGYENVRKHCLACHSLYGHGSTKAGELISNNLTKKFSDKELKRFINQPRKVNPRSKMPIFSPKIDNRVDRINNIVIYLRYLEEKSKVKRKSKTEALNKELQKRIKN</sequence>
<dbReference type="PATRIC" id="fig|862908.3.peg.2392"/>
<evidence type="ECO:0000256" key="3">
    <source>
        <dbReference type="ARBA" id="ARBA00023004"/>
    </source>
</evidence>
<dbReference type="HOGENOM" id="CLU_075571_0_0_7"/>
<dbReference type="EMBL" id="FQ312005">
    <property type="protein sequence ID" value="CBW27297.1"/>
    <property type="molecule type" value="Genomic_DNA"/>
</dbReference>
<dbReference type="Proteomes" id="UP000008963">
    <property type="component" value="Chromosome"/>
</dbReference>
<keyword evidence="3 4" id="KW-0408">Iron</keyword>
<protein>
    <submittedName>
        <fullName evidence="7">Exported protein</fullName>
    </submittedName>
</protein>
<reference evidence="8" key="1">
    <citation type="journal article" date="2013" name="ISME J.">
        <title>A small predatory core genome in the divergent marine Bacteriovorax marinus SJ and the terrestrial Bdellovibrio bacteriovorus.</title>
        <authorList>
            <person name="Crossman L.C."/>
            <person name="Chen H."/>
            <person name="Cerdeno-Tarraga A.M."/>
            <person name="Brooks K."/>
            <person name="Quail M.A."/>
            <person name="Pineiro S.A."/>
            <person name="Hobley L."/>
            <person name="Sockett R.E."/>
            <person name="Bentley S.D."/>
            <person name="Parkhill J."/>
            <person name="Williams H.N."/>
            <person name="Stine O.C."/>
        </authorList>
    </citation>
    <scope>NUCLEOTIDE SEQUENCE [LARGE SCALE GENOMIC DNA]</scope>
    <source>
        <strain evidence="8">ATCC BAA-682 / DSM 15412 / SJ</strain>
    </source>
</reference>
<proteinExistence type="predicted"/>
<dbReference type="RefSeq" id="WP_014245073.1">
    <property type="nucleotide sequence ID" value="NC_016620.1"/>
</dbReference>
<evidence type="ECO:0000256" key="2">
    <source>
        <dbReference type="ARBA" id="ARBA00022723"/>
    </source>
</evidence>
<keyword evidence="8" id="KW-1185">Reference proteome</keyword>
<dbReference type="STRING" id="862908.BMS_2507"/>
<keyword evidence="1 4" id="KW-0349">Heme</keyword>
<dbReference type="SUPFAM" id="SSF46626">
    <property type="entry name" value="Cytochrome c"/>
    <property type="match status" value="1"/>
</dbReference>
<gene>
    <name evidence="7" type="ordered locus">BMS_2507</name>
</gene>
<dbReference type="eggNOG" id="COG2010">
    <property type="taxonomic scope" value="Bacteria"/>
</dbReference>
<evidence type="ECO:0000313" key="7">
    <source>
        <dbReference type="EMBL" id="CBW27297.1"/>
    </source>
</evidence>
<evidence type="ECO:0000259" key="6">
    <source>
        <dbReference type="PROSITE" id="PS51007"/>
    </source>
</evidence>
<dbReference type="Gene3D" id="1.10.760.10">
    <property type="entry name" value="Cytochrome c-like domain"/>
    <property type="match status" value="1"/>
</dbReference>